<feature type="non-terminal residue" evidence="1">
    <location>
        <position position="1"/>
    </location>
</feature>
<sequence>VIKTSWRTPGLGISSEEAARSVQQSGYWPSVLHTIIRSRNQAAGPTNNPPSLYQVHRTPHRIPVKWFTCSSVVLNMQFS</sequence>
<dbReference type="EMBL" id="JAPTMU010000272">
    <property type="protein sequence ID" value="KAJ4919608.1"/>
    <property type="molecule type" value="Genomic_DNA"/>
</dbReference>
<reference evidence="1" key="1">
    <citation type="submission" date="2022-11" db="EMBL/GenBank/DDBJ databases">
        <title>Chromosome-level genome of Pogonophryne albipinna.</title>
        <authorList>
            <person name="Jo E."/>
        </authorList>
    </citation>
    <scope>NUCLEOTIDE SEQUENCE</scope>
    <source>
        <strain evidence="1">SGF0006</strain>
        <tissue evidence="1">Muscle</tissue>
    </source>
</reference>
<feature type="non-terminal residue" evidence="1">
    <location>
        <position position="79"/>
    </location>
</feature>
<proteinExistence type="predicted"/>
<organism evidence="1 2">
    <name type="scientific">Pogonophryne albipinna</name>
    <dbReference type="NCBI Taxonomy" id="1090488"/>
    <lineage>
        <taxon>Eukaryota</taxon>
        <taxon>Metazoa</taxon>
        <taxon>Chordata</taxon>
        <taxon>Craniata</taxon>
        <taxon>Vertebrata</taxon>
        <taxon>Euteleostomi</taxon>
        <taxon>Actinopterygii</taxon>
        <taxon>Neopterygii</taxon>
        <taxon>Teleostei</taxon>
        <taxon>Neoteleostei</taxon>
        <taxon>Acanthomorphata</taxon>
        <taxon>Eupercaria</taxon>
        <taxon>Perciformes</taxon>
        <taxon>Notothenioidei</taxon>
        <taxon>Pogonophryne</taxon>
    </lineage>
</organism>
<evidence type="ECO:0000313" key="2">
    <source>
        <dbReference type="Proteomes" id="UP001219934"/>
    </source>
</evidence>
<keyword evidence="2" id="KW-1185">Reference proteome</keyword>
<accession>A0AAD6A762</accession>
<dbReference type="Proteomes" id="UP001219934">
    <property type="component" value="Unassembled WGS sequence"/>
</dbReference>
<evidence type="ECO:0000313" key="1">
    <source>
        <dbReference type="EMBL" id="KAJ4919608.1"/>
    </source>
</evidence>
<dbReference type="AlphaFoldDB" id="A0AAD6A762"/>
<name>A0AAD6A762_9TELE</name>
<gene>
    <name evidence="1" type="ORF">JOQ06_024800</name>
</gene>
<protein>
    <submittedName>
        <fullName evidence="1">Uncharacterized protein</fullName>
    </submittedName>
</protein>
<comment type="caution">
    <text evidence="1">The sequence shown here is derived from an EMBL/GenBank/DDBJ whole genome shotgun (WGS) entry which is preliminary data.</text>
</comment>